<evidence type="ECO:0000259" key="3">
    <source>
        <dbReference type="PROSITE" id="PS51186"/>
    </source>
</evidence>
<evidence type="ECO:0000256" key="2">
    <source>
        <dbReference type="ARBA" id="ARBA00023315"/>
    </source>
</evidence>
<dbReference type="PANTHER" id="PTHR43072:SF23">
    <property type="entry name" value="UPF0039 PROTEIN C11D3.02C"/>
    <property type="match status" value="1"/>
</dbReference>
<sequence>MIQFIQCSFAEHGQRIMEIYNKAIVETTATYEHTPYSEEDMRQWFESREKKGFPIIGAVTDDAQQTLMGFATYDLFRSLDGYNRTVEHSIYLHQDARGDGLGGILLEKLIEAATAQSLHVLVAVIDAENEASIVLHENLGFVHFGTLREGGHKFGQWRDVSFFQLILPGSQTPPDTVQNPD</sequence>
<dbReference type="PANTHER" id="PTHR43072">
    <property type="entry name" value="N-ACETYLTRANSFERASE"/>
    <property type="match status" value="1"/>
</dbReference>
<gene>
    <name evidence="4" type="ORF">SAMN02745117_00727</name>
</gene>
<organism evidence="4 5">
    <name type="scientific">Lampropedia hyalina DSM 16112</name>
    <dbReference type="NCBI Taxonomy" id="1122156"/>
    <lineage>
        <taxon>Bacteria</taxon>
        <taxon>Pseudomonadati</taxon>
        <taxon>Pseudomonadota</taxon>
        <taxon>Betaproteobacteria</taxon>
        <taxon>Burkholderiales</taxon>
        <taxon>Comamonadaceae</taxon>
        <taxon>Lampropedia</taxon>
    </lineage>
</organism>
<reference evidence="4 5" key="1">
    <citation type="submission" date="2016-11" db="EMBL/GenBank/DDBJ databases">
        <authorList>
            <person name="Jaros S."/>
            <person name="Januszkiewicz K."/>
            <person name="Wedrychowicz H."/>
        </authorList>
    </citation>
    <scope>NUCLEOTIDE SEQUENCE [LARGE SCALE GENOMIC DNA]</scope>
    <source>
        <strain evidence="4 5">DSM 16112</strain>
    </source>
</reference>
<name>A0A1M4VTI5_9BURK</name>
<evidence type="ECO:0000256" key="1">
    <source>
        <dbReference type="ARBA" id="ARBA00022679"/>
    </source>
</evidence>
<dbReference type="Pfam" id="PF00583">
    <property type="entry name" value="Acetyltransf_1"/>
    <property type="match status" value="1"/>
</dbReference>
<evidence type="ECO:0000313" key="5">
    <source>
        <dbReference type="Proteomes" id="UP000184327"/>
    </source>
</evidence>
<keyword evidence="2" id="KW-0012">Acyltransferase</keyword>
<accession>A0A1M4VTI5</accession>
<feature type="domain" description="N-acetyltransferase" evidence="3">
    <location>
        <begin position="3"/>
        <end position="167"/>
    </location>
</feature>
<dbReference type="RefSeq" id="WP_073354761.1">
    <property type="nucleotide sequence ID" value="NZ_FQUZ01000006.1"/>
</dbReference>
<dbReference type="SUPFAM" id="SSF55729">
    <property type="entry name" value="Acyl-CoA N-acyltransferases (Nat)"/>
    <property type="match status" value="1"/>
</dbReference>
<dbReference type="GO" id="GO:0016747">
    <property type="term" value="F:acyltransferase activity, transferring groups other than amino-acyl groups"/>
    <property type="evidence" value="ECO:0007669"/>
    <property type="project" value="InterPro"/>
</dbReference>
<proteinExistence type="predicted"/>
<dbReference type="EMBL" id="FQUZ01000006">
    <property type="protein sequence ID" value="SHE72354.1"/>
    <property type="molecule type" value="Genomic_DNA"/>
</dbReference>
<dbReference type="Gene3D" id="3.40.630.30">
    <property type="match status" value="1"/>
</dbReference>
<dbReference type="InterPro" id="IPR000182">
    <property type="entry name" value="GNAT_dom"/>
</dbReference>
<protein>
    <submittedName>
        <fullName evidence="4">Phosphinothricin acetyltransferase</fullName>
    </submittedName>
</protein>
<dbReference type="OrthoDB" id="5459937at2"/>
<dbReference type="AlphaFoldDB" id="A0A1M4VTI5"/>
<dbReference type="STRING" id="1122156.SAMN02745117_00727"/>
<keyword evidence="5" id="KW-1185">Reference proteome</keyword>
<dbReference type="PROSITE" id="PS51186">
    <property type="entry name" value="GNAT"/>
    <property type="match status" value="1"/>
</dbReference>
<dbReference type="InterPro" id="IPR016181">
    <property type="entry name" value="Acyl_CoA_acyltransferase"/>
</dbReference>
<evidence type="ECO:0000313" key="4">
    <source>
        <dbReference type="EMBL" id="SHE72354.1"/>
    </source>
</evidence>
<keyword evidence="1 4" id="KW-0808">Transferase</keyword>
<dbReference type="Proteomes" id="UP000184327">
    <property type="component" value="Unassembled WGS sequence"/>
</dbReference>